<proteinExistence type="predicted"/>
<accession>A0A6A5WZJ4</accession>
<sequence length="176" mass="19931">MNSPSAQIPSVLASLLAAKSPTDQFHYLRKYLTSDASLISPIYNIPPSPRSRDDYISRALLFFRMWVRECDVKVRRWAWNEGKGVAFLEVEIVPVVRGVVGIRENLRGYLGWVGGERIAKWEVWERWRGWSVGGVVVLGLRKDVGGVWRVGKIEVLGQPVVGFPSPEEFLCGRLIH</sequence>
<dbReference type="InterPro" id="IPR057514">
    <property type="entry name" value="NTF2_SigF"/>
</dbReference>
<gene>
    <name evidence="2" type="ORF">P154DRAFT_114324</name>
</gene>
<feature type="domain" description="SigF-like NTF2-like" evidence="1">
    <location>
        <begin position="1"/>
        <end position="90"/>
    </location>
</feature>
<dbReference type="Pfam" id="PF24840">
    <property type="entry name" value="NTF2_SigF"/>
    <property type="match status" value="1"/>
</dbReference>
<protein>
    <recommendedName>
        <fullName evidence="1">SigF-like NTF2-like domain-containing protein</fullName>
    </recommendedName>
</protein>
<organism evidence="2 3">
    <name type="scientific">Amniculicola lignicola CBS 123094</name>
    <dbReference type="NCBI Taxonomy" id="1392246"/>
    <lineage>
        <taxon>Eukaryota</taxon>
        <taxon>Fungi</taxon>
        <taxon>Dikarya</taxon>
        <taxon>Ascomycota</taxon>
        <taxon>Pezizomycotina</taxon>
        <taxon>Dothideomycetes</taxon>
        <taxon>Pleosporomycetidae</taxon>
        <taxon>Pleosporales</taxon>
        <taxon>Amniculicolaceae</taxon>
        <taxon>Amniculicola</taxon>
    </lineage>
</organism>
<reference evidence="2" key="1">
    <citation type="journal article" date="2020" name="Stud. Mycol.">
        <title>101 Dothideomycetes genomes: a test case for predicting lifestyles and emergence of pathogens.</title>
        <authorList>
            <person name="Haridas S."/>
            <person name="Albert R."/>
            <person name="Binder M."/>
            <person name="Bloem J."/>
            <person name="Labutti K."/>
            <person name="Salamov A."/>
            <person name="Andreopoulos B."/>
            <person name="Baker S."/>
            <person name="Barry K."/>
            <person name="Bills G."/>
            <person name="Bluhm B."/>
            <person name="Cannon C."/>
            <person name="Castanera R."/>
            <person name="Culley D."/>
            <person name="Daum C."/>
            <person name="Ezra D."/>
            <person name="Gonzalez J."/>
            <person name="Henrissat B."/>
            <person name="Kuo A."/>
            <person name="Liang C."/>
            <person name="Lipzen A."/>
            <person name="Lutzoni F."/>
            <person name="Magnuson J."/>
            <person name="Mondo S."/>
            <person name="Nolan M."/>
            <person name="Ohm R."/>
            <person name="Pangilinan J."/>
            <person name="Park H.-J."/>
            <person name="Ramirez L."/>
            <person name="Alfaro M."/>
            <person name="Sun H."/>
            <person name="Tritt A."/>
            <person name="Yoshinaga Y."/>
            <person name="Zwiers L.-H."/>
            <person name="Turgeon B."/>
            <person name="Goodwin S."/>
            <person name="Spatafora J."/>
            <person name="Crous P."/>
            <person name="Grigoriev I."/>
        </authorList>
    </citation>
    <scope>NUCLEOTIDE SEQUENCE</scope>
    <source>
        <strain evidence="2">CBS 123094</strain>
    </source>
</reference>
<evidence type="ECO:0000313" key="3">
    <source>
        <dbReference type="Proteomes" id="UP000799779"/>
    </source>
</evidence>
<dbReference type="AlphaFoldDB" id="A0A6A5WZJ4"/>
<dbReference type="Proteomes" id="UP000799779">
    <property type="component" value="Unassembled WGS sequence"/>
</dbReference>
<evidence type="ECO:0000259" key="1">
    <source>
        <dbReference type="Pfam" id="PF24840"/>
    </source>
</evidence>
<dbReference type="EMBL" id="ML977557">
    <property type="protein sequence ID" value="KAF2007170.1"/>
    <property type="molecule type" value="Genomic_DNA"/>
</dbReference>
<evidence type="ECO:0000313" key="2">
    <source>
        <dbReference type="EMBL" id="KAF2007170.1"/>
    </source>
</evidence>
<name>A0A6A5WZJ4_9PLEO</name>
<keyword evidence="3" id="KW-1185">Reference proteome</keyword>